<dbReference type="AlphaFoldDB" id="A0A9X2RJG8"/>
<dbReference type="InterPro" id="IPR013216">
    <property type="entry name" value="Methyltransf_11"/>
</dbReference>
<gene>
    <name evidence="2" type="ORF">NOG11_10650</name>
</gene>
<dbReference type="RefSeq" id="WP_256619742.1">
    <property type="nucleotide sequence ID" value="NZ_JANIBC010000008.1"/>
</dbReference>
<dbReference type="EMBL" id="JANIBC010000008">
    <property type="protein sequence ID" value="MCQ8185851.1"/>
    <property type="molecule type" value="Genomic_DNA"/>
</dbReference>
<proteinExistence type="predicted"/>
<keyword evidence="3" id="KW-1185">Reference proteome</keyword>
<dbReference type="Proteomes" id="UP001142610">
    <property type="component" value="Unassembled WGS sequence"/>
</dbReference>
<protein>
    <submittedName>
        <fullName evidence="2">Class I SAM-dependent methyltransferase</fullName>
    </submittedName>
</protein>
<keyword evidence="2" id="KW-0489">Methyltransferase</keyword>
<dbReference type="GO" id="GO:0032259">
    <property type="term" value="P:methylation"/>
    <property type="evidence" value="ECO:0007669"/>
    <property type="project" value="UniProtKB-KW"/>
</dbReference>
<dbReference type="GO" id="GO:0008757">
    <property type="term" value="F:S-adenosylmethionine-dependent methyltransferase activity"/>
    <property type="evidence" value="ECO:0007669"/>
    <property type="project" value="InterPro"/>
</dbReference>
<dbReference type="InterPro" id="IPR029063">
    <property type="entry name" value="SAM-dependent_MTases_sf"/>
</dbReference>
<name>A0A9X2RJG8_9PROT</name>
<evidence type="ECO:0000259" key="1">
    <source>
        <dbReference type="Pfam" id="PF08241"/>
    </source>
</evidence>
<dbReference type="SUPFAM" id="SSF53335">
    <property type="entry name" value="S-adenosyl-L-methionine-dependent methyltransferases"/>
    <property type="match status" value="1"/>
</dbReference>
<keyword evidence="2" id="KW-0808">Transferase</keyword>
<feature type="domain" description="Methyltransferase type 11" evidence="1">
    <location>
        <begin position="82"/>
        <end position="124"/>
    </location>
</feature>
<evidence type="ECO:0000313" key="2">
    <source>
        <dbReference type="EMBL" id="MCQ8185851.1"/>
    </source>
</evidence>
<reference evidence="2" key="1">
    <citation type="submission" date="2022-07" db="EMBL/GenBank/DDBJ databases">
        <title>Parvularcula maris sp. nov., an algicidal bacterium isolated from seawater.</title>
        <authorList>
            <person name="Li F."/>
        </authorList>
    </citation>
    <scope>NUCLEOTIDE SEQUENCE</scope>
    <source>
        <strain evidence="2">BGMRC 0090</strain>
    </source>
</reference>
<evidence type="ECO:0000313" key="3">
    <source>
        <dbReference type="Proteomes" id="UP001142610"/>
    </source>
</evidence>
<accession>A0A9X2RJG8</accession>
<organism evidence="2 3">
    <name type="scientific">Parvularcula maris</name>
    <dbReference type="NCBI Taxonomy" id="2965077"/>
    <lineage>
        <taxon>Bacteria</taxon>
        <taxon>Pseudomonadati</taxon>
        <taxon>Pseudomonadota</taxon>
        <taxon>Alphaproteobacteria</taxon>
        <taxon>Parvularculales</taxon>
        <taxon>Parvularculaceae</taxon>
        <taxon>Parvularcula</taxon>
    </lineage>
</organism>
<dbReference type="Gene3D" id="3.40.50.150">
    <property type="entry name" value="Vaccinia Virus protein VP39"/>
    <property type="match status" value="1"/>
</dbReference>
<comment type="caution">
    <text evidence="2">The sequence shown here is derived from an EMBL/GenBank/DDBJ whole genome shotgun (WGS) entry which is preliminary data.</text>
</comment>
<dbReference type="Pfam" id="PF08241">
    <property type="entry name" value="Methyltransf_11"/>
    <property type="match status" value="1"/>
</dbReference>
<sequence>MRTSSASLDRFYGGSLGQLAVQVLRQKLADAWGDLSGLRVGGFGFTGGLLPVFPKAERVIDMAPAGAGAVIGPNTVLVEEDNWPLREASLDRLVLFHALEEASDPRRILREAWRVLTDDGRLIIIAANRHGFWTLIENSPLAAGRPFSRRQLHELLAKGMFAPTAQASALYFPPLTQLRPIAPLWERTGDRLEPLGIPLPNVAGALLIEARCSLAVPASGSKAEVFGPLLAPGRRRVVGLAAEKKRRSG</sequence>